<dbReference type="NCBIfam" id="NF009040">
    <property type="entry name" value="PRK12373.1"/>
    <property type="match status" value="1"/>
</dbReference>
<keyword evidence="7" id="KW-0520">NAD</keyword>
<dbReference type="FunFam" id="1.10.10.1590:FF:000001">
    <property type="entry name" value="NADH-quinone oxidoreductase subunit E"/>
    <property type="match status" value="1"/>
</dbReference>
<dbReference type="FunFam" id="3.40.30.10:FF:000022">
    <property type="entry name" value="NADH dehydrogenase flavoprotein 2, mitochondrial"/>
    <property type="match status" value="1"/>
</dbReference>
<dbReference type="PANTHER" id="PTHR10371:SF3">
    <property type="entry name" value="NADH DEHYDROGENASE [UBIQUINONE] FLAVOPROTEIN 2, MITOCHONDRIAL"/>
    <property type="match status" value="1"/>
</dbReference>
<feature type="compositionally biased region" description="Basic and acidic residues" evidence="10">
    <location>
        <begin position="256"/>
        <end position="293"/>
    </location>
</feature>
<feature type="compositionally biased region" description="Low complexity" evidence="10">
    <location>
        <begin position="294"/>
        <end position="308"/>
    </location>
</feature>
<evidence type="ECO:0000256" key="5">
    <source>
        <dbReference type="ARBA" id="ARBA00023004"/>
    </source>
</evidence>
<keyword evidence="12" id="KW-1185">Reference proteome</keyword>
<accession>A0A037ZJ34</accession>
<dbReference type="SUPFAM" id="SSF52833">
    <property type="entry name" value="Thioredoxin-like"/>
    <property type="match status" value="1"/>
</dbReference>
<dbReference type="InterPro" id="IPR041921">
    <property type="entry name" value="NuoE_N"/>
</dbReference>
<evidence type="ECO:0008006" key="13">
    <source>
        <dbReference type="Google" id="ProtNLM"/>
    </source>
</evidence>
<dbReference type="GO" id="GO:0098662">
    <property type="term" value="P:inorganic cation transmembrane transport"/>
    <property type="evidence" value="ECO:0007669"/>
    <property type="project" value="UniProtKB-ARBA"/>
</dbReference>
<dbReference type="GO" id="GO:0022804">
    <property type="term" value="F:active transmembrane transporter activity"/>
    <property type="evidence" value="ECO:0007669"/>
    <property type="project" value="UniProtKB-ARBA"/>
</dbReference>
<dbReference type="GO" id="GO:0031967">
    <property type="term" value="C:organelle envelope"/>
    <property type="evidence" value="ECO:0007669"/>
    <property type="project" value="UniProtKB-ARBA"/>
</dbReference>
<comment type="similarity">
    <text evidence="1">Belongs to the complex I 24 kDa subunit family.</text>
</comment>
<name>A0A037ZJ34_9RHOB</name>
<dbReference type="GO" id="GO:1902494">
    <property type="term" value="C:catalytic complex"/>
    <property type="evidence" value="ECO:0007669"/>
    <property type="project" value="UniProtKB-ARBA"/>
</dbReference>
<sequence length="404" mass="43430">MLRRLHPEQPDAFAFSPDNLAWAEAQISKYPEGRQASAIIPLLWRAQEQEGWLTRAAIQHVADMLGMAHIRALEVATFYFMFQLQPVGTVAHLQICGTTSCMICGAEDLIAVCRDKIAETPHTLSADGKFSWEEVECLGACANAPMAQIGKDYYEDLTAERLGEIIDELAKGEVPVPGPQNGRYAAEPLGGLTSLKEFESGHTKYNASAQLAVDIGDTVKRIDGTEVPLITPWNKQNVADDTPEPEAPSAPAAKEPAAKAEPKTEPKPAKAEPAPEPKVEAPKPAPKAEEPKTKAAPAAAVDAAPAEATQDDRPVALDAPKGEADDLKQIKGVGPKLEGLLNGLGIYHFGQIAAWTDKEVAWVDANIIGFKGRVTRDNWVDQAKTLASGGETEFSARVEKGDVY</sequence>
<comment type="catalytic activity">
    <reaction evidence="9">
        <text>a quinone + NADH + 5 H(+)(in) = a quinol + NAD(+) + 4 H(+)(out)</text>
        <dbReference type="Rhea" id="RHEA:57888"/>
        <dbReference type="ChEBI" id="CHEBI:15378"/>
        <dbReference type="ChEBI" id="CHEBI:24646"/>
        <dbReference type="ChEBI" id="CHEBI:57540"/>
        <dbReference type="ChEBI" id="CHEBI:57945"/>
        <dbReference type="ChEBI" id="CHEBI:132124"/>
    </reaction>
</comment>
<dbReference type="GO" id="GO:0098796">
    <property type="term" value="C:membrane protein complex"/>
    <property type="evidence" value="ECO:0007669"/>
    <property type="project" value="UniProtKB-ARBA"/>
</dbReference>
<dbReference type="InterPro" id="IPR002023">
    <property type="entry name" value="NuoE-like"/>
</dbReference>
<protein>
    <recommendedName>
        <fullName evidence="13">NADH dehydrogenase</fullName>
    </recommendedName>
</protein>
<evidence type="ECO:0000256" key="8">
    <source>
        <dbReference type="ARBA" id="ARBA00034078"/>
    </source>
</evidence>
<keyword evidence="5" id="KW-0408">Iron</keyword>
<dbReference type="InterPro" id="IPR036249">
    <property type="entry name" value="Thioredoxin-like_sf"/>
</dbReference>
<evidence type="ECO:0000256" key="10">
    <source>
        <dbReference type="SAM" id="MobiDB-lite"/>
    </source>
</evidence>
<dbReference type="EMBL" id="JFKE01000004">
    <property type="protein sequence ID" value="KAJ55567.1"/>
    <property type="molecule type" value="Genomic_DNA"/>
</dbReference>
<dbReference type="NCBIfam" id="TIGR01958">
    <property type="entry name" value="nuoE_fam"/>
    <property type="match status" value="1"/>
</dbReference>
<dbReference type="CDD" id="cd03064">
    <property type="entry name" value="TRX_Fd_NuoE"/>
    <property type="match status" value="1"/>
</dbReference>
<proteinExistence type="inferred from homology"/>
<dbReference type="GO" id="GO:0008324">
    <property type="term" value="F:monoatomic cation transmembrane transporter activity"/>
    <property type="evidence" value="ECO:0007669"/>
    <property type="project" value="UniProtKB-ARBA"/>
</dbReference>
<keyword evidence="3" id="KW-0479">Metal-binding</keyword>
<evidence type="ECO:0000256" key="1">
    <source>
        <dbReference type="ARBA" id="ARBA00010643"/>
    </source>
</evidence>
<dbReference type="STRING" id="1454373.ACMU_12805"/>
<evidence type="ECO:0000256" key="7">
    <source>
        <dbReference type="ARBA" id="ARBA00023027"/>
    </source>
</evidence>
<dbReference type="GO" id="GO:0022890">
    <property type="term" value="F:inorganic cation transmembrane transporter activity"/>
    <property type="evidence" value="ECO:0007669"/>
    <property type="project" value="UniProtKB-ARBA"/>
</dbReference>
<organism evidence="11 12">
    <name type="scientific">Actibacterium mucosum KCTC 23349</name>
    <dbReference type="NCBI Taxonomy" id="1454373"/>
    <lineage>
        <taxon>Bacteria</taxon>
        <taxon>Pseudomonadati</taxon>
        <taxon>Pseudomonadota</taxon>
        <taxon>Alphaproteobacteria</taxon>
        <taxon>Rhodobacterales</taxon>
        <taxon>Roseobacteraceae</taxon>
        <taxon>Actibacterium</taxon>
    </lineage>
</organism>
<dbReference type="PROSITE" id="PS01099">
    <property type="entry name" value="COMPLEX1_24K"/>
    <property type="match status" value="1"/>
</dbReference>
<keyword evidence="4" id="KW-1278">Translocase</keyword>
<evidence type="ECO:0000256" key="4">
    <source>
        <dbReference type="ARBA" id="ARBA00022967"/>
    </source>
</evidence>
<keyword evidence="6" id="KW-0411">Iron-sulfur</keyword>
<comment type="caution">
    <text evidence="11">The sequence shown here is derived from an EMBL/GenBank/DDBJ whole genome shotgun (WGS) entry which is preliminary data.</text>
</comment>
<dbReference type="PANTHER" id="PTHR10371">
    <property type="entry name" value="NADH DEHYDROGENASE UBIQUINONE FLAVOPROTEIN 2, MITOCHONDRIAL"/>
    <property type="match status" value="1"/>
</dbReference>
<dbReference type="Proteomes" id="UP000026249">
    <property type="component" value="Unassembled WGS sequence"/>
</dbReference>
<dbReference type="GO" id="GO:0051537">
    <property type="term" value="F:2 iron, 2 sulfur cluster binding"/>
    <property type="evidence" value="ECO:0007669"/>
    <property type="project" value="UniProtKB-KW"/>
</dbReference>
<evidence type="ECO:0000256" key="9">
    <source>
        <dbReference type="ARBA" id="ARBA00047712"/>
    </source>
</evidence>
<evidence type="ECO:0000256" key="2">
    <source>
        <dbReference type="ARBA" id="ARBA00022714"/>
    </source>
</evidence>
<dbReference type="NCBIfam" id="NF005724">
    <property type="entry name" value="PRK07539.1-4"/>
    <property type="match status" value="1"/>
</dbReference>
<dbReference type="AlphaFoldDB" id="A0A037ZJ34"/>
<dbReference type="RefSeq" id="WP_035259429.1">
    <property type="nucleotide sequence ID" value="NZ_JFKE01000004.1"/>
</dbReference>
<feature type="region of interest" description="Disordered" evidence="10">
    <location>
        <begin position="232"/>
        <end position="321"/>
    </location>
</feature>
<evidence type="ECO:0000313" key="11">
    <source>
        <dbReference type="EMBL" id="KAJ55567.1"/>
    </source>
</evidence>
<comment type="cofactor">
    <cofactor evidence="8">
        <name>[2Fe-2S] cluster</name>
        <dbReference type="ChEBI" id="CHEBI:190135"/>
    </cofactor>
</comment>
<feature type="compositionally biased region" description="Basic and acidic residues" evidence="10">
    <location>
        <begin position="310"/>
        <end position="321"/>
    </location>
</feature>
<dbReference type="Gene3D" id="1.10.10.1590">
    <property type="entry name" value="NADH-quinone oxidoreductase subunit E"/>
    <property type="match status" value="1"/>
</dbReference>
<dbReference type="OrthoDB" id="9807941at2"/>
<dbReference type="Gene3D" id="1.10.150.20">
    <property type="entry name" value="5' to 3' exonuclease, C-terminal subdomain"/>
    <property type="match status" value="1"/>
</dbReference>
<dbReference type="Gene3D" id="3.40.30.10">
    <property type="entry name" value="Glutaredoxin"/>
    <property type="match status" value="1"/>
</dbReference>
<dbReference type="GO" id="GO:0003954">
    <property type="term" value="F:NADH dehydrogenase activity"/>
    <property type="evidence" value="ECO:0007669"/>
    <property type="project" value="TreeGrafter"/>
</dbReference>
<dbReference type="InterPro" id="IPR042128">
    <property type="entry name" value="NuoE_dom"/>
</dbReference>
<evidence type="ECO:0000256" key="6">
    <source>
        <dbReference type="ARBA" id="ARBA00023014"/>
    </source>
</evidence>
<dbReference type="GO" id="GO:0031090">
    <property type="term" value="C:organelle membrane"/>
    <property type="evidence" value="ECO:0007669"/>
    <property type="project" value="UniProtKB-ARBA"/>
</dbReference>
<reference evidence="11 12" key="1">
    <citation type="submission" date="2014-03" db="EMBL/GenBank/DDBJ databases">
        <title>Draft Genome Sequence of Actibacterium mucosum KCTC 23349, a Marine Alphaproteobacterium with Complex Ionic Requirements Isolated from Mediterranean Seawater at Malvarrosa Beach, Valencia, Spain.</title>
        <authorList>
            <person name="Arahal D.R."/>
            <person name="Shao Z."/>
            <person name="Lai Q."/>
            <person name="Pujalte M.J."/>
        </authorList>
    </citation>
    <scope>NUCLEOTIDE SEQUENCE [LARGE SCALE GENOMIC DNA]</scope>
    <source>
        <strain evidence="11 12">KCTC 23349</strain>
    </source>
</reference>
<dbReference type="GO" id="GO:0046872">
    <property type="term" value="F:metal ion binding"/>
    <property type="evidence" value="ECO:0007669"/>
    <property type="project" value="UniProtKB-KW"/>
</dbReference>
<evidence type="ECO:0000256" key="3">
    <source>
        <dbReference type="ARBA" id="ARBA00022723"/>
    </source>
</evidence>
<gene>
    <name evidence="11" type="ORF">ACMU_12805</name>
</gene>
<keyword evidence="2" id="KW-0001">2Fe-2S</keyword>
<dbReference type="Pfam" id="PF01257">
    <property type="entry name" value="2Fe-2S_thioredx"/>
    <property type="match status" value="1"/>
</dbReference>
<evidence type="ECO:0000313" key="12">
    <source>
        <dbReference type="Proteomes" id="UP000026249"/>
    </source>
</evidence>